<proteinExistence type="predicted"/>
<dbReference type="Proteomes" id="UP000191672">
    <property type="component" value="Unassembled WGS sequence"/>
</dbReference>
<keyword evidence="2" id="KW-1185">Reference proteome</keyword>
<gene>
    <name evidence="1" type="ORF">PENANT_c134G03298</name>
</gene>
<name>A0A1V6PHY2_9EURO</name>
<evidence type="ECO:0000313" key="2">
    <source>
        <dbReference type="Proteomes" id="UP000191672"/>
    </source>
</evidence>
<sequence>MCVRRNRHSLEVYDGAPYLEMITIRTRKLSISVPLSINDYLVKGASDTVL</sequence>
<dbReference type="EMBL" id="MDYN01000134">
    <property type="protein sequence ID" value="OQD76242.1"/>
    <property type="molecule type" value="Genomic_DNA"/>
</dbReference>
<organism evidence="1 2">
    <name type="scientific">Penicillium antarcticum</name>
    <dbReference type="NCBI Taxonomy" id="416450"/>
    <lineage>
        <taxon>Eukaryota</taxon>
        <taxon>Fungi</taxon>
        <taxon>Dikarya</taxon>
        <taxon>Ascomycota</taxon>
        <taxon>Pezizomycotina</taxon>
        <taxon>Eurotiomycetes</taxon>
        <taxon>Eurotiomycetidae</taxon>
        <taxon>Eurotiales</taxon>
        <taxon>Aspergillaceae</taxon>
        <taxon>Penicillium</taxon>
    </lineage>
</organism>
<evidence type="ECO:0000313" key="1">
    <source>
        <dbReference type="EMBL" id="OQD76242.1"/>
    </source>
</evidence>
<comment type="caution">
    <text evidence="1">The sequence shown here is derived from an EMBL/GenBank/DDBJ whole genome shotgun (WGS) entry which is preliminary data.</text>
</comment>
<accession>A0A1V6PHY2</accession>
<protein>
    <submittedName>
        <fullName evidence="1">Uncharacterized protein</fullName>
    </submittedName>
</protein>
<reference evidence="2" key="1">
    <citation type="journal article" date="2017" name="Nat. Microbiol.">
        <title>Global analysis of biosynthetic gene clusters reveals vast potential of secondary metabolite production in Penicillium species.</title>
        <authorList>
            <person name="Nielsen J.C."/>
            <person name="Grijseels S."/>
            <person name="Prigent S."/>
            <person name="Ji B."/>
            <person name="Dainat J."/>
            <person name="Nielsen K.F."/>
            <person name="Frisvad J.C."/>
            <person name="Workman M."/>
            <person name="Nielsen J."/>
        </authorList>
    </citation>
    <scope>NUCLEOTIDE SEQUENCE [LARGE SCALE GENOMIC DNA]</scope>
    <source>
        <strain evidence="2">IBT 31811</strain>
    </source>
</reference>
<dbReference type="AlphaFoldDB" id="A0A1V6PHY2"/>